<proteinExistence type="predicted"/>
<reference evidence="4 5" key="1">
    <citation type="submission" date="2024-10" db="EMBL/GenBank/DDBJ databases">
        <authorList>
            <person name="Riesco R."/>
        </authorList>
    </citation>
    <scope>NUCLEOTIDE SEQUENCE [LARGE SCALE GENOMIC DNA]</scope>
    <source>
        <strain evidence="3 4">NCIMB 15448</strain>
        <strain evidence="2 5">NCIMB 15450</strain>
    </source>
</reference>
<dbReference type="EMBL" id="JBIMSN010000094">
    <property type="protein sequence ID" value="MFH5230897.1"/>
    <property type="molecule type" value="Genomic_DNA"/>
</dbReference>
<keyword evidence="1" id="KW-0812">Transmembrane</keyword>
<sequence length="69" mass="7900">MKNGIPNVYWSFRSAWSATHLVMLAILTIWLAGWLLQDSRGEQMFNDGSAWVEDLSSQLASWVPFPWDA</sequence>
<evidence type="ECO:0000256" key="1">
    <source>
        <dbReference type="SAM" id="Phobius"/>
    </source>
</evidence>
<evidence type="ECO:0000313" key="5">
    <source>
        <dbReference type="Proteomes" id="UP001609219"/>
    </source>
</evidence>
<accession>A0ABW7KAU8</accession>
<keyword evidence="1" id="KW-1133">Transmembrane helix</keyword>
<keyword evidence="1" id="KW-0472">Membrane</keyword>
<organism evidence="2 5">
    <name type="scientific">Antrihabitans spumae</name>
    <dbReference type="NCBI Taxonomy" id="3373370"/>
    <lineage>
        <taxon>Bacteria</taxon>
        <taxon>Bacillati</taxon>
        <taxon>Actinomycetota</taxon>
        <taxon>Actinomycetes</taxon>
        <taxon>Mycobacteriales</taxon>
        <taxon>Nocardiaceae</taxon>
        <taxon>Antrihabitans</taxon>
    </lineage>
</organism>
<dbReference type="Proteomes" id="UP001609176">
    <property type="component" value="Unassembled WGS sequence"/>
</dbReference>
<evidence type="ECO:0000313" key="2">
    <source>
        <dbReference type="EMBL" id="MFH5230897.1"/>
    </source>
</evidence>
<dbReference type="Proteomes" id="UP001609219">
    <property type="component" value="Unassembled WGS sequence"/>
</dbReference>
<name>A0ABW7KAU8_9NOCA</name>
<protein>
    <submittedName>
        <fullName evidence="2">Uncharacterized protein</fullName>
    </submittedName>
</protein>
<evidence type="ECO:0000313" key="4">
    <source>
        <dbReference type="Proteomes" id="UP001609176"/>
    </source>
</evidence>
<comment type="caution">
    <text evidence="2">The sequence shown here is derived from an EMBL/GenBank/DDBJ whole genome shotgun (WGS) entry which is preliminary data.</text>
</comment>
<gene>
    <name evidence="3" type="ORF">ACHIPV_10845</name>
    <name evidence="2" type="ORF">ACHIRB_20350</name>
</gene>
<keyword evidence="5" id="KW-1185">Reference proteome</keyword>
<feature type="transmembrane region" description="Helical" evidence="1">
    <location>
        <begin position="15"/>
        <end position="36"/>
    </location>
</feature>
<evidence type="ECO:0000313" key="3">
    <source>
        <dbReference type="EMBL" id="MFH5242376.1"/>
    </source>
</evidence>
<dbReference type="RefSeq" id="WP_395124360.1">
    <property type="nucleotide sequence ID" value="NZ_JBIMSN010000094.1"/>
</dbReference>
<dbReference type="EMBL" id="JBIMSP010000013">
    <property type="protein sequence ID" value="MFH5242376.1"/>
    <property type="molecule type" value="Genomic_DNA"/>
</dbReference>